<gene>
    <name evidence="1" type="ORF">LACBIDRAFT_305527</name>
</gene>
<organism evidence="2">
    <name type="scientific">Laccaria bicolor (strain S238N-H82 / ATCC MYA-4686)</name>
    <name type="common">Bicoloured deceiver</name>
    <name type="synonym">Laccaria laccata var. bicolor</name>
    <dbReference type="NCBI Taxonomy" id="486041"/>
    <lineage>
        <taxon>Eukaryota</taxon>
        <taxon>Fungi</taxon>
        <taxon>Dikarya</taxon>
        <taxon>Basidiomycota</taxon>
        <taxon>Agaricomycotina</taxon>
        <taxon>Agaricomycetes</taxon>
        <taxon>Agaricomycetidae</taxon>
        <taxon>Agaricales</taxon>
        <taxon>Agaricineae</taxon>
        <taxon>Hydnangiaceae</taxon>
        <taxon>Laccaria</taxon>
    </lineage>
</organism>
<keyword evidence="2" id="KW-1185">Reference proteome</keyword>
<evidence type="ECO:0000313" key="1">
    <source>
        <dbReference type="EMBL" id="EDR14667.1"/>
    </source>
</evidence>
<dbReference type="AlphaFoldDB" id="B0CUG6"/>
<proteinExistence type="predicted"/>
<dbReference type="Proteomes" id="UP000001194">
    <property type="component" value="Unassembled WGS sequence"/>
</dbReference>
<protein>
    <submittedName>
        <fullName evidence="1">Predicted protein</fullName>
    </submittedName>
</protein>
<evidence type="ECO:0000313" key="2">
    <source>
        <dbReference type="Proteomes" id="UP000001194"/>
    </source>
</evidence>
<dbReference type="EMBL" id="DS547092">
    <property type="protein sequence ID" value="EDR14667.1"/>
    <property type="molecule type" value="Genomic_DNA"/>
</dbReference>
<dbReference type="RefSeq" id="XP_001875226.1">
    <property type="nucleotide sequence ID" value="XM_001875191.1"/>
</dbReference>
<dbReference type="HOGENOM" id="CLU_2542945_0_0_1"/>
<sequence>MPVVAQRFDDWLSTCQTVDIHHHLLDLLFRFAMMRTHTNVQSRVTAMGKPIQKILRTVLASMSSTILLTNSYQIPAQLPIVIM</sequence>
<accession>B0CUG6</accession>
<dbReference type="InParanoid" id="B0CUG6"/>
<dbReference type="GeneID" id="6070473"/>
<dbReference type="KEGG" id="lbc:LACBIDRAFT_305527"/>
<name>B0CUG6_LACBS</name>
<reference evidence="1 2" key="1">
    <citation type="journal article" date="2008" name="Nature">
        <title>The genome of Laccaria bicolor provides insights into mycorrhizal symbiosis.</title>
        <authorList>
            <person name="Martin F."/>
            <person name="Aerts A."/>
            <person name="Ahren D."/>
            <person name="Brun A."/>
            <person name="Danchin E.G.J."/>
            <person name="Duchaussoy F."/>
            <person name="Gibon J."/>
            <person name="Kohler A."/>
            <person name="Lindquist E."/>
            <person name="Pereda V."/>
            <person name="Salamov A."/>
            <person name="Shapiro H.J."/>
            <person name="Wuyts J."/>
            <person name="Blaudez D."/>
            <person name="Buee M."/>
            <person name="Brokstein P."/>
            <person name="Canbaeck B."/>
            <person name="Cohen D."/>
            <person name="Courty P.E."/>
            <person name="Coutinho P.M."/>
            <person name="Delaruelle C."/>
            <person name="Detter J.C."/>
            <person name="Deveau A."/>
            <person name="DiFazio S."/>
            <person name="Duplessis S."/>
            <person name="Fraissinet-Tachet L."/>
            <person name="Lucic E."/>
            <person name="Frey-Klett P."/>
            <person name="Fourrey C."/>
            <person name="Feussner I."/>
            <person name="Gay G."/>
            <person name="Grimwood J."/>
            <person name="Hoegger P.J."/>
            <person name="Jain P."/>
            <person name="Kilaru S."/>
            <person name="Labbe J."/>
            <person name="Lin Y.C."/>
            <person name="Legue V."/>
            <person name="Le Tacon F."/>
            <person name="Marmeisse R."/>
            <person name="Melayah D."/>
            <person name="Montanini B."/>
            <person name="Muratet M."/>
            <person name="Nehls U."/>
            <person name="Niculita-Hirzel H."/>
            <person name="Oudot-Le Secq M.P."/>
            <person name="Peter M."/>
            <person name="Quesneville H."/>
            <person name="Rajashekar B."/>
            <person name="Reich M."/>
            <person name="Rouhier N."/>
            <person name="Schmutz J."/>
            <person name="Yin T."/>
            <person name="Chalot M."/>
            <person name="Henrissat B."/>
            <person name="Kuees U."/>
            <person name="Lucas S."/>
            <person name="Van de Peer Y."/>
            <person name="Podila G.K."/>
            <person name="Polle A."/>
            <person name="Pukkila P.J."/>
            <person name="Richardson P.M."/>
            <person name="Rouze P."/>
            <person name="Sanders I.R."/>
            <person name="Stajich J.E."/>
            <person name="Tunlid A."/>
            <person name="Tuskan G."/>
            <person name="Grigoriev I.V."/>
        </authorList>
    </citation>
    <scope>NUCLEOTIDE SEQUENCE [LARGE SCALE GENOMIC DNA]</scope>
    <source>
        <strain evidence="2">S238N-H82 / ATCC MYA-4686</strain>
    </source>
</reference>